<keyword evidence="3" id="KW-1185">Reference proteome</keyword>
<name>A0A2T5IZ42_9GAMM</name>
<dbReference type="Proteomes" id="UP000244223">
    <property type="component" value="Unassembled WGS sequence"/>
</dbReference>
<accession>A0A2T5IZ42</accession>
<proteinExistence type="predicted"/>
<comment type="caution">
    <text evidence="2">The sequence shown here is derived from an EMBL/GenBank/DDBJ whole genome shotgun (WGS) entry which is preliminary data.</text>
</comment>
<dbReference type="RefSeq" id="WP_146164440.1">
    <property type="nucleotide sequence ID" value="NZ_QAON01000007.1"/>
</dbReference>
<protein>
    <submittedName>
        <fullName evidence="2">Uncharacterized protein</fullName>
    </submittedName>
</protein>
<feature type="compositionally biased region" description="Basic residues" evidence="1">
    <location>
        <begin position="48"/>
        <end position="60"/>
    </location>
</feature>
<dbReference type="AlphaFoldDB" id="A0A2T5IZ42"/>
<evidence type="ECO:0000313" key="2">
    <source>
        <dbReference type="EMBL" id="PTQ89313.1"/>
    </source>
</evidence>
<reference evidence="2 3" key="1">
    <citation type="submission" date="2018-04" db="EMBL/GenBank/DDBJ databases">
        <title>Genomic Encyclopedia of Archaeal and Bacterial Type Strains, Phase II (KMG-II): from individual species to whole genera.</title>
        <authorList>
            <person name="Goeker M."/>
        </authorList>
    </citation>
    <scope>NUCLEOTIDE SEQUENCE [LARGE SCALE GENOMIC DNA]</scope>
    <source>
        <strain evidence="2 3">DSM 5822</strain>
    </source>
</reference>
<organism evidence="2 3">
    <name type="scientific">Agitococcus lubricus</name>
    <dbReference type="NCBI Taxonomy" id="1077255"/>
    <lineage>
        <taxon>Bacteria</taxon>
        <taxon>Pseudomonadati</taxon>
        <taxon>Pseudomonadota</taxon>
        <taxon>Gammaproteobacteria</taxon>
        <taxon>Moraxellales</taxon>
        <taxon>Moraxellaceae</taxon>
        <taxon>Agitococcus</taxon>
    </lineage>
</organism>
<evidence type="ECO:0000256" key="1">
    <source>
        <dbReference type="SAM" id="MobiDB-lite"/>
    </source>
</evidence>
<evidence type="ECO:0000313" key="3">
    <source>
        <dbReference type="Proteomes" id="UP000244223"/>
    </source>
</evidence>
<feature type="region of interest" description="Disordered" evidence="1">
    <location>
        <begin position="31"/>
        <end position="60"/>
    </location>
</feature>
<dbReference type="EMBL" id="QAON01000007">
    <property type="protein sequence ID" value="PTQ89313.1"/>
    <property type="molecule type" value="Genomic_DNA"/>
</dbReference>
<gene>
    <name evidence="2" type="ORF">C8N29_10746</name>
</gene>
<sequence>MANAVGTTPITSPTEAPDAVVMTRIMLYSPEPMAAEEPPKVSKALMQPKKKQKKTKKSKP</sequence>